<dbReference type="Gene3D" id="1.25.40.10">
    <property type="entry name" value="Tetratricopeptide repeat domain"/>
    <property type="match status" value="1"/>
</dbReference>
<reference evidence="8" key="1">
    <citation type="journal article" date="2014" name="Int. J. Syst. Evol. Microbiol.">
        <title>Complete genome sequence of Corynebacterium casei LMG S-19264T (=DSM 44701T), isolated from a smear-ripened cheese.</title>
        <authorList>
            <consortium name="US DOE Joint Genome Institute (JGI-PGF)"/>
            <person name="Walter F."/>
            <person name="Albersmeier A."/>
            <person name="Kalinowski J."/>
            <person name="Ruckert C."/>
        </authorList>
    </citation>
    <scope>NUCLEOTIDE SEQUENCE</scope>
    <source>
        <strain evidence="8">KCTC 42731</strain>
    </source>
</reference>
<evidence type="ECO:0000313" key="9">
    <source>
        <dbReference type="Proteomes" id="UP000623842"/>
    </source>
</evidence>
<keyword evidence="6" id="KW-0472">Membrane</keyword>
<comment type="subcellular location">
    <subcellularLocation>
        <location evidence="1">Cytoplasm</location>
    </subcellularLocation>
</comment>
<keyword evidence="3" id="KW-0677">Repeat</keyword>
<evidence type="ECO:0000256" key="1">
    <source>
        <dbReference type="ARBA" id="ARBA00004496"/>
    </source>
</evidence>
<evidence type="ECO:0000256" key="4">
    <source>
        <dbReference type="ARBA" id="ARBA00022803"/>
    </source>
</evidence>
<evidence type="ECO:0000256" key="7">
    <source>
        <dbReference type="SAM" id="SignalP"/>
    </source>
</evidence>
<dbReference type="GO" id="GO:0005737">
    <property type="term" value="C:cytoplasm"/>
    <property type="evidence" value="ECO:0007669"/>
    <property type="project" value="UniProtKB-SubCell"/>
</dbReference>
<dbReference type="InterPro" id="IPR011990">
    <property type="entry name" value="TPR-like_helical_dom_sf"/>
</dbReference>
<comment type="similarity">
    <text evidence="5">Belongs to the Rap family.</text>
</comment>
<feature type="transmembrane region" description="Helical" evidence="6">
    <location>
        <begin position="432"/>
        <end position="452"/>
    </location>
</feature>
<feature type="chain" id="PRO_5038116553" description="MalT-like TPR region domain-containing protein" evidence="7">
    <location>
        <begin position="25"/>
        <end position="620"/>
    </location>
</feature>
<keyword evidence="4" id="KW-0802">TPR repeat</keyword>
<evidence type="ECO:0008006" key="10">
    <source>
        <dbReference type="Google" id="ProtNLM"/>
    </source>
</evidence>
<dbReference type="AlphaFoldDB" id="A0A919BH25"/>
<keyword evidence="7" id="KW-0732">Signal</keyword>
<accession>A0A919BH25</accession>
<dbReference type="PANTHER" id="PTHR46630:SF1">
    <property type="entry name" value="TETRATRICOPEPTIDE REPEAT PROTEIN 29"/>
    <property type="match status" value="1"/>
</dbReference>
<protein>
    <recommendedName>
        <fullName evidence="10">MalT-like TPR region domain-containing protein</fullName>
    </recommendedName>
</protein>
<evidence type="ECO:0000313" key="8">
    <source>
        <dbReference type="EMBL" id="GHF88957.1"/>
    </source>
</evidence>
<gene>
    <name evidence="8" type="ORF">GCM10017161_15920</name>
</gene>
<dbReference type="PANTHER" id="PTHR46630">
    <property type="entry name" value="TETRATRICOPEPTIDE REPEAT PROTEIN 29"/>
    <property type="match status" value="1"/>
</dbReference>
<dbReference type="SUPFAM" id="SSF48452">
    <property type="entry name" value="TPR-like"/>
    <property type="match status" value="2"/>
</dbReference>
<evidence type="ECO:0000256" key="5">
    <source>
        <dbReference type="ARBA" id="ARBA00038253"/>
    </source>
</evidence>
<organism evidence="8 9">
    <name type="scientific">Thalassotalea marina</name>
    <dbReference type="NCBI Taxonomy" id="1673741"/>
    <lineage>
        <taxon>Bacteria</taxon>
        <taxon>Pseudomonadati</taxon>
        <taxon>Pseudomonadota</taxon>
        <taxon>Gammaproteobacteria</taxon>
        <taxon>Alteromonadales</taxon>
        <taxon>Colwelliaceae</taxon>
        <taxon>Thalassotalea</taxon>
    </lineage>
</organism>
<keyword evidence="6" id="KW-0812">Transmembrane</keyword>
<evidence type="ECO:0000256" key="6">
    <source>
        <dbReference type="SAM" id="Phobius"/>
    </source>
</evidence>
<proteinExistence type="inferred from homology"/>
<dbReference type="RefSeq" id="WP_189769003.1">
    <property type="nucleotide sequence ID" value="NZ_BNCK01000003.1"/>
</dbReference>
<comment type="caution">
    <text evidence="8">The sequence shown here is derived from an EMBL/GenBank/DDBJ whole genome shotgun (WGS) entry which is preliminary data.</text>
</comment>
<evidence type="ECO:0000256" key="2">
    <source>
        <dbReference type="ARBA" id="ARBA00022490"/>
    </source>
</evidence>
<dbReference type="SMART" id="SM00028">
    <property type="entry name" value="TPR"/>
    <property type="match status" value="6"/>
</dbReference>
<dbReference type="EMBL" id="BNCK01000003">
    <property type="protein sequence ID" value="GHF88957.1"/>
    <property type="molecule type" value="Genomic_DNA"/>
</dbReference>
<dbReference type="InterPro" id="IPR051476">
    <property type="entry name" value="Bac_ResReg_Asp_Phosphatase"/>
</dbReference>
<keyword evidence="2" id="KW-0963">Cytoplasm</keyword>
<feature type="signal peptide" evidence="7">
    <location>
        <begin position="1"/>
        <end position="24"/>
    </location>
</feature>
<name>A0A919BH25_9GAMM</name>
<reference evidence="8" key="2">
    <citation type="submission" date="2020-09" db="EMBL/GenBank/DDBJ databases">
        <authorList>
            <person name="Sun Q."/>
            <person name="Kim S."/>
        </authorList>
    </citation>
    <scope>NUCLEOTIDE SEQUENCE</scope>
    <source>
        <strain evidence="8">KCTC 42731</strain>
    </source>
</reference>
<sequence length="620" mass="70983">MIRRTALFCLLITFLIGFSTAVFAQKSERISANIEAVNQLFEQDAELLNDNEVIALSQKIISERELYSNNILAKVFSLLSDSASNSGDLARAMQFAQDGVELIGVDRSLNLKLKLKVTSGFYYKGKFQQAKKHAQAAVLLAEQLNHIEFHILALCYRAMANALINEHNLALEDLDQVQRLLATHTHFKERIELLSVSANARYYIGDNDTAIELYHKILKLRFSMERTSNIDQTYVNLARSYLTSGLLDDAYNAFLEAHQHASDKKAPIRIAHAASGLGQVFFQQADYKNALQYFVYANEGFKGYNLPHPYLTSLLNLAKVLEKLEQQKESFYYLKKAETLMVTTELTEDQIELHLLLANMYKVLNQPEKAIEHYLLYANLEQQFSHKHHLSSHMLHSSNEANNKSRDILINVATEATLSNEYQVKFQQQGKLIVILSSIIAILLLVILWFGFKFRAHRLNTAYDEVERPVDYILGPTETKKMYQYHFKMARKFEVPVAVGYFTIENWDELSFQFSQRVLNEVSSAIATIINETNDEFIQVGLINQGEYLFLAPYHSPENLLQNLDKIAKSIEMHFFANLGEFSLKVSYDCQTPNIQDIDPYIFLSRLSDSTKADHSGYKL</sequence>
<keyword evidence="9" id="KW-1185">Reference proteome</keyword>
<dbReference type="Proteomes" id="UP000623842">
    <property type="component" value="Unassembled WGS sequence"/>
</dbReference>
<dbReference type="InterPro" id="IPR019734">
    <property type="entry name" value="TPR_rpt"/>
</dbReference>
<keyword evidence="6" id="KW-1133">Transmembrane helix</keyword>
<evidence type="ECO:0000256" key="3">
    <source>
        <dbReference type="ARBA" id="ARBA00022737"/>
    </source>
</evidence>